<name>A0AB34K828_PRYPA</name>
<feature type="region of interest" description="Disordered" evidence="1">
    <location>
        <begin position="254"/>
        <end position="273"/>
    </location>
</feature>
<reference evidence="3 4" key="1">
    <citation type="journal article" date="2024" name="Science">
        <title>Giant polyketide synthase enzymes in the biosynthesis of giant marine polyether toxins.</title>
        <authorList>
            <person name="Fallon T.R."/>
            <person name="Shende V.V."/>
            <person name="Wierzbicki I.H."/>
            <person name="Pendleton A.L."/>
            <person name="Watervoot N.F."/>
            <person name="Auber R.P."/>
            <person name="Gonzalez D.J."/>
            <person name="Wisecaver J.H."/>
            <person name="Moore B.S."/>
        </authorList>
    </citation>
    <scope>NUCLEOTIDE SEQUENCE [LARGE SCALE GENOMIC DNA]</scope>
    <source>
        <strain evidence="3 4">12B1</strain>
    </source>
</reference>
<organism evidence="3 4">
    <name type="scientific">Prymnesium parvum</name>
    <name type="common">Toxic golden alga</name>
    <dbReference type="NCBI Taxonomy" id="97485"/>
    <lineage>
        <taxon>Eukaryota</taxon>
        <taxon>Haptista</taxon>
        <taxon>Haptophyta</taxon>
        <taxon>Prymnesiophyceae</taxon>
        <taxon>Prymnesiales</taxon>
        <taxon>Prymnesiaceae</taxon>
        <taxon>Prymnesium</taxon>
    </lineage>
</organism>
<evidence type="ECO:0000313" key="4">
    <source>
        <dbReference type="Proteomes" id="UP001515480"/>
    </source>
</evidence>
<dbReference type="PROSITE" id="PS50112">
    <property type="entry name" value="PAS"/>
    <property type="match status" value="1"/>
</dbReference>
<evidence type="ECO:0000259" key="2">
    <source>
        <dbReference type="PROSITE" id="PS50112"/>
    </source>
</evidence>
<dbReference type="SUPFAM" id="SSF55785">
    <property type="entry name" value="PYP-like sensor domain (PAS domain)"/>
    <property type="match status" value="1"/>
</dbReference>
<dbReference type="GO" id="GO:0006355">
    <property type="term" value="P:regulation of DNA-templated transcription"/>
    <property type="evidence" value="ECO:0007669"/>
    <property type="project" value="InterPro"/>
</dbReference>
<feature type="compositionally biased region" description="Pro residues" evidence="1">
    <location>
        <begin position="36"/>
        <end position="64"/>
    </location>
</feature>
<dbReference type="AlphaFoldDB" id="A0AB34K828"/>
<feature type="region of interest" description="Disordered" evidence="1">
    <location>
        <begin position="1"/>
        <end position="103"/>
    </location>
</feature>
<feature type="region of interest" description="Disordered" evidence="1">
    <location>
        <begin position="535"/>
        <end position="570"/>
    </location>
</feature>
<keyword evidence="4" id="KW-1185">Reference proteome</keyword>
<dbReference type="EMBL" id="JBGBPQ010000001">
    <property type="protein sequence ID" value="KAL1530451.1"/>
    <property type="molecule type" value="Genomic_DNA"/>
</dbReference>
<feature type="region of interest" description="Disordered" evidence="1">
    <location>
        <begin position="163"/>
        <end position="208"/>
    </location>
</feature>
<evidence type="ECO:0000313" key="3">
    <source>
        <dbReference type="EMBL" id="KAL1530451.1"/>
    </source>
</evidence>
<sequence>MEQRLSPRLVRPFGRSSPRSSSPSPRPGSPRRQPDQPVPLPPPALPPRPLSKPPKAPNAAPPTRPAASPARARSPPPPPPSAAKAAAPVLPPADPPSGGDELAALQRGILSTLRAAALQDAPSALRELQRIHSHLSGPVGAKVLSSLEALWQRHLNPALSVSQLDGASQETEAHDPPASGSPACTRPAGRGKALVAKPDGEAGKAPSQRELAHLTMQKIQSRCRELQADSRALEAEIRRKKAEVQEVNEQVAKARRRAGRGREAGEPLPHGGSAALARAQDGIAKLEVAAAAADGDEAGGAAQLQEELACARADLELTINDLRAILEATPIFVCAVDPQGCVSGWNTAAIELTGLRRDLVLQKHFVENFVPAPHQKAMADVLEAAYSLPATDPLANEPSDPFELVVWRGGAAKRQPNVVKLTVRAFTRRLADGAPVGLLLLQQDALSNEALRARTAADQDVLRLQETVSLRDEELEAQKETIKEQRAELQQLYLRFGVKPPVQEARVGGGTLASRGESKRRVSFGDINRVATFTRGSSPAEFGDKVRHEEMKSRAFPPSDSQSKQPKMKH</sequence>
<feature type="compositionally biased region" description="Low complexity" evidence="1">
    <location>
        <begin position="11"/>
        <end position="23"/>
    </location>
</feature>
<dbReference type="PROSITE" id="PS00221">
    <property type="entry name" value="MIP"/>
    <property type="match status" value="1"/>
</dbReference>
<dbReference type="Proteomes" id="UP001515480">
    <property type="component" value="Unassembled WGS sequence"/>
</dbReference>
<evidence type="ECO:0000256" key="1">
    <source>
        <dbReference type="SAM" id="MobiDB-lite"/>
    </source>
</evidence>
<dbReference type="SMART" id="SM00091">
    <property type="entry name" value="PAS"/>
    <property type="match status" value="1"/>
</dbReference>
<feature type="compositionally biased region" description="Basic and acidic residues" evidence="1">
    <location>
        <begin position="542"/>
        <end position="553"/>
    </location>
</feature>
<dbReference type="Pfam" id="PF00989">
    <property type="entry name" value="PAS"/>
    <property type="match status" value="1"/>
</dbReference>
<accession>A0AB34K828</accession>
<dbReference type="InterPro" id="IPR035965">
    <property type="entry name" value="PAS-like_dom_sf"/>
</dbReference>
<gene>
    <name evidence="3" type="ORF">AB1Y20_001354</name>
</gene>
<dbReference type="InterPro" id="IPR022357">
    <property type="entry name" value="MIP_CS"/>
</dbReference>
<dbReference type="CDD" id="cd00130">
    <property type="entry name" value="PAS"/>
    <property type="match status" value="1"/>
</dbReference>
<feature type="compositionally biased region" description="Polar residues" evidence="1">
    <location>
        <begin position="559"/>
        <end position="570"/>
    </location>
</feature>
<dbReference type="Gene3D" id="3.30.450.20">
    <property type="entry name" value="PAS domain"/>
    <property type="match status" value="1"/>
</dbReference>
<comment type="caution">
    <text evidence="3">The sequence shown here is derived from an EMBL/GenBank/DDBJ whole genome shotgun (WGS) entry which is preliminary data.</text>
</comment>
<proteinExistence type="predicted"/>
<feature type="domain" description="PAS" evidence="2">
    <location>
        <begin position="318"/>
        <end position="389"/>
    </location>
</feature>
<protein>
    <recommendedName>
        <fullName evidence="2">PAS domain-containing protein</fullName>
    </recommendedName>
</protein>
<dbReference type="InterPro" id="IPR013767">
    <property type="entry name" value="PAS_fold"/>
</dbReference>
<dbReference type="NCBIfam" id="TIGR00229">
    <property type="entry name" value="sensory_box"/>
    <property type="match status" value="1"/>
</dbReference>
<dbReference type="InterPro" id="IPR000014">
    <property type="entry name" value="PAS"/>
</dbReference>